<dbReference type="OrthoDB" id="240750at2"/>
<dbReference type="SUPFAM" id="SSF53335">
    <property type="entry name" value="S-adenosyl-L-methionine-dependent methyltransferases"/>
    <property type="match status" value="1"/>
</dbReference>
<comment type="caution">
    <text evidence="1">The sequence shown here is derived from an EMBL/GenBank/DDBJ whole genome shotgun (WGS) entry which is preliminary data.</text>
</comment>
<dbReference type="AlphaFoldDB" id="A0A318R8J6"/>
<organism evidence="1 2">
    <name type="scientific">Prochlorococcus marinus XMU1408</name>
    <dbReference type="NCBI Taxonomy" id="2213228"/>
    <lineage>
        <taxon>Bacteria</taxon>
        <taxon>Bacillati</taxon>
        <taxon>Cyanobacteriota</taxon>
        <taxon>Cyanophyceae</taxon>
        <taxon>Synechococcales</taxon>
        <taxon>Prochlorococcaceae</taxon>
        <taxon>Prochlorococcus</taxon>
    </lineage>
</organism>
<dbReference type="EMBL" id="QJUE01000003">
    <property type="protein sequence ID" value="PYE01841.1"/>
    <property type="molecule type" value="Genomic_DNA"/>
</dbReference>
<dbReference type="Proteomes" id="UP000247807">
    <property type="component" value="Unassembled WGS sequence"/>
</dbReference>
<dbReference type="InterPro" id="IPR029063">
    <property type="entry name" value="SAM-dependent_MTases_sf"/>
</dbReference>
<dbReference type="Pfam" id="PF13578">
    <property type="entry name" value="Methyltransf_24"/>
    <property type="match status" value="1"/>
</dbReference>
<evidence type="ECO:0008006" key="3">
    <source>
        <dbReference type="Google" id="ProtNLM"/>
    </source>
</evidence>
<sequence>MKEFNPENISLLTCKSRFDLWIQFINLKSVSEIAEIGVFRGLFASQILKNCLSINRYYMIDPWKKLKDWNKPLNIDNQTFEQCYLETLERTDFAKSRRIILRGKTTEVINQIDDESLDLIYIDGDHTLKGISIDLLNSYSKVKDGGYIAGDDFCVSIWQHKSNYEPTLIFPYAIYFAEAVGAHIYALPFNQFVIKKDIKKKDFKFINLSGDSRYNNSSLLKQFEIQLKNIEI</sequence>
<accession>A0A318R8J6</accession>
<reference evidence="1 2" key="1">
    <citation type="journal article" date="2018" name="Appl. Environ. Microbiol.">
        <title>Genome rearrangement shapes Prochlorococcus ecological adaptation.</title>
        <authorList>
            <person name="Yan W."/>
            <person name="Wei S."/>
            <person name="Wang Q."/>
            <person name="Xiao X."/>
            <person name="Zeng Q."/>
            <person name="Jiao N."/>
            <person name="Zhang R."/>
        </authorList>
    </citation>
    <scope>NUCLEOTIDE SEQUENCE [LARGE SCALE GENOMIC DNA]</scope>
    <source>
        <strain evidence="1 2">XMU1408</strain>
    </source>
</reference>
<protein>
    <recommendedName>
        <fullName evidence="3">Class I SAM-dependent methyltransferase</fullName>
    </recommendedName>
</protein>
<evidence type="ECO:0000313" key="1">
    <source>
        <dbReference type="EMBL" id="PYE01841.1"/>
    </source>
</evidence>
<dbReference type="Gene3D" id="3.40.50.150">
    <property type="entry name" value="Vaccinia Virus protein VP39"/>
    <property type="match status" value="1"/>
</dbReference>
<evidence type="ECO:0000313" key="2">
    <source>
        <dbReference type="Proteomes" id="UP000247807"/>
    </source>
</evidence>
<name>A0A318R8J6_PROMR</name>
<proteinExistence type="predicted"/>
<dbReference type="RefSeq" id="WP_158466783.1">
    <property type="nucleotide sequence ID" value="NZ_QJUE01000003.1"/>
</dbReference>
<gene>
    <name evidence="1" type="ORF">DNJ73_05835</name>
</gene>